<dbReference type="SMART" id="SM00421">
    <property type="entry name" value="HTH_LUXR"/>
    <property type="match status" value="1"/>
</dbReference>
<sequence length="238" mass="27148">MARLYAEIFDLATALRSAPTVPDLNNAFRHIVQRLGPYAYALGEVHKTHAGERHLVSTTYPRHWAEHYRDQRYDRVDPTIDPAHFWRTPYDWRQLRRAEIPAQRRMFAEFSDLGFKGGYSIPLPSSPASLFLIGVASQEPAISAKDKTALVLAFSQYHHRYHEIASPRPAADAPSLTERERECLLWVAQGKDTQDIGTILNISENTVKFHLRNAMAKLDCHNRVQTVVRAICHGLIQP</sequence>
<dbReference type="CDD" id="cd06170">
    <property type="entry name" value="LuxR_C_like"/>
    <property type="match status" value="1"/>
</dbReference>
<dbReference type="PROSITE" id="PS50043">
    <property type="entry name" value="HTH_LUXR_2"/>
    <property type="match status" value="1"/>
</dbReference>
<dbReference type="InterPro" id="IPR000792">
    <property type="entry name" value="Tscrpt_reg_LuxR_C"/>
</dbReference>
<dbReference type="GO" id="GO:0006355">
    <property type="term" value="P:regulation of DNA-templated transcription"/>
    <property type="evidence" value="ECO:0007669"/>
    <property type="project" value="InterPro"/>
</dbReference>
<dbReference type="PROSITE" id="PS00622">
    <property type="entry name" value="HTH_LUXR_1"/>
    <property type="match status" value="1"/>
</dbReference>
<dbReference type="InterPro" id="IPR005143">
    <property type="entry name" value="TF_LuxR_autoind-bd_dom"/>
</dbReference>
<evidence type="ECO:0000256" key="1">
    <source>
        <dbReference type="ARBA" id="ARBA00023015"/>
    </source>
</evidence>
<protein>
    <submittedName>
        <fullName evidence="5">LuxR family transcriptional regulator</fullName>
    </submittedName>
</protein>
<dbReference type="InterPro" id="IPR036693">
    <property type="entry name" value="TF_LuxR_autoind-bd_dom_sf"/>
</dbReference>
<dbReference type="Gene3D" id="3.30.450.80">
    <property type="entry name" value="Transcription factor LuxR-like, autoinducer-binding domain"/>
    <property type="match status" value="1"/>
</dbReference>
<dbReference type="PANTHER" id="PTHR44688:SF16">
    <property type="entry name" value="DNA-BINDING TRANSCRIPTIONAL ACTIVATOR DEVR_DOSR"/>
    <property type="match status" value="1"/>
</dbReference>
<dbReference type="Proteomes" id="UP000589085">
    <property type="component" value="Unassembled WGS sequence"/>
</dbReference>
<comment type="caution">
    <text evidence="5">The sequence shown here is derived from an EMBL/GenBank/DDBJ whole genome shotgun (WGS) entry which is preliminary data.</text>
</comment>
<reference evidence="5 6" key="1">
    <citation type="submission" date="2020-04" db="EMBL/GenBank/DDBJ databases">
        <title>Description of novel Gluconacetobacter.</title>
        <authorList>
            <person name="Sombolestani A."/>
        </authorList>
    </citation>
    <scope>NUCLEOTIDE SEQUENCE [LARGE SCALE GENOMIC DNA]</scope>
    <source>
        <strain evidence="5 6">LMG 19747</strain>
    </source>
</reference>
<keyword evidence="2" id="KW-0238">DNA-binding</keyword>
<dbReference type="EMBL" id="JABEQJ010000043">
    <property type="protein sequence ID" value="MBB2162610.1"/>
    <property type="molecule type" value="Genomic_DNA"/>
</dbReference>
<evidence type="ECO:0000313" key="5">
    <source>
        <dbReference type="EMBL" id="MBB2162610.1"/>
    </source>
</evidence>
<keyword evidence="1" id="KW-0805">Transcription regulation</keyword>
<dbReference type="SUPFAM" id="SSF46894">
    <property type="entry name" value="C-terminal effector domain of the bipartite response regulators"/>
    <property type="match status" value="1"/>
</dbReference>
<evidence type="ECO:0000256" key="3">
    <source>
        <dbReference type="ARBA" id="ARBA00023163"/>
    </source>
</evidence>
<dbReference type="RefSeq" id="WP_182999427.1">
    <property type="nucleotide sequence ID" value="NZ_JABEQJ010000043.1"/>
</dbReference>
<evidence type="ECO:0000256" key="2">
    <source>
        <dbReference type="ARBA" id="ARBA00023125"/>
    </source>
</evidence>
<dbReference type="InterPro" id="IPR016032">
    <property type="entry name" value="Sig_transdc_resp-reg_C-effctor"/>
</dbReference>
<dbReference type="AlphaFoldDB" id="A0A7W4IGV8"/>
<dbReference type="PANTHER" id="PTHR44688">
    <property type="entry name" value="DNA-BINDING TRANSCRIPTIONAL ACTIVATOR DEVR_DOSR"/>
    <property type="match status" value="1"/>
</dbReference>
<proteinExistence type="predicted"/>
<feature type="domain" description="HTH luxR-type" evidence="4">
    <location>
        <begin position="169"/>
        <end position="234"/>
    </location>
</feature>
<dbReference type="PRINTS" id="PR00038">
    <property type="entry name" value="HTHLUXR"/>
</dbReference>
<dbReference type="Pfam" id="PF00196">
    <property type="entry name" value="GerE"/>
    <property type="match status" value="1"/>
</dbReference>
<dbReference type="Gene3D" id="1.10.10.10">
    <property type="entry name" value="Winged helix-like DNA-binding domain superfamily/Winged helix DNA-binding domain"/>
    <property type="match status" value="1"/>
</dbReference>
<accession>A0A7W4IGV8</accession>
<dbReference type="GO" id="GO:0003677">
    <property type="term" value="F:DNA binding"/>
    <property type="evidence" value="ECO:0007669"/>
    <property type="project" value="UniProtKB-KW"/>
</dbReference>
<keyword evidence="3" id="KW-0804">Transcription</keyword>
<organism evidence="5 6">
    <name type="scientific">Gluconacetobacter sacchari</name>
    <dbReference type="NCBI Taxonomy" id="92759"/>
    <lineage>
        <taxon>Bacteria</taxon>
        <taxon>Pseudomonadati</taxon>
        <taxon>Pseudomonadota</taxon>
        <taxon>Alphaproteobacteria</taxon>
        <taxon>Acetobacterales</taxon>
        <taxon>Acetobacteraceae</taxon>
        <taxon>Gluconacetobacter</taxon>
    </lineage>
</organism>
<name>A0A7W4IGV8_9PROT</name>
<dbReference type="SUPFAM" id="SSF75516">
    <property type="entry name" value="Pheromone-binding domain of LuxR-like quorum-sensing transcription factors"/>
    <property type="match status" value="1"/>
</dbReference>
<dbReference type="Pfam" id="PF03472">
    <property type="entry name" value="Autoind_bind"/>
    <property type="match status" value="1"/>
</dbReference>
<dbReference type="InterPro" id="IPR036388">
    <property type="entry name" value="WH-like_DNA-bd_sf"/>
</dbReference>
<evidence type="ECO:0000313" key="6">
    <source>
        <dbReference type="Proteomes" id="UP000589085"/>
    </source>
</evidence>
<gene>
    <name evidence="5" type="ORF">HLH48_21055</name>
</gene>
<evidence type="ECO:0000259" key="4">
    <source>
        <dbReference type="PROSITE" id="PS50043"/>
    </source>
</evidence>